<dbReference type="HAMAP" id="MF_01867">
    <property type="entry name" value="BshC"/>
    <property type="match status" value="1"/>
</dbReference>
<dbReference type="InterPro" id="IPR011199">
    <property type="entry name" value="Bacillithiol_biosynth_BshC"/>
</dbReference>
<dbReference type="PIRSF" id="PIRSF012535">
    <property type="entry name" value="UCP012535"/>
    <property type="match status" value="1"/>
</dbReference>
<accession>A0A969PRZ7</accession>
<comment type="caution">
    <text evidence="5">The sequence shown here is derived from an EMBL/GenBank/DDBJ whole genome shotgun (WGS) entry which is preliminary data.</text>
</comment>
<evidence type="ECO:0000256" key="2">
    <source>
        <dbReference type="HAMAP-Rule" id="MF_01867"/>
    </source>
</evidence>
<evidence type="ECO:0000313" key="6">
    <source>
        <dbReference type="Proteomes" id="UP000752012"/>
    </source>
</evidence>
<feature type="domain" description="Bacillithiol biosynthesis BshC C-terminal coiled-coil" evidence="4">
    <location>
        <begin position="378"/>
        <end position="527"/>
    </location>
</feature>
<dbReference type="Pfam" id="PF24850">
    <property type="entry name" value="CC_BshC"/>
    <property type="match status" value="1"/>
</dbReference>
<gene>
    <name evidence="2 5" type="primary">bshC</name>
    <name evidence="5" type="ORF">HCN83_02490</name>
</gene>
<protein>
    <recommendedName>
        <fullName evidence="2">Putative cysteine ligase BshC</fullName>
        <ecNumber evidence="2">6.-.-.-</ecNumber>
    </recommendedName>
</protein>
<comment type="similarity">
    <text evidence="2">Belongs to the BshC family.</text>
</comment>
<evidence type="ECO:0000313" key="5">
    <source>
        <dbReference type="EMBL" id="NJP36454.1"/>
    </source>
</evidence>
<dbReference type="Proteomes" id="UP000752012">
    <property type="component" value="Unassembled WGS sequence"/>
</dbReference>
<proteinExistence type="inferred from homology"/>
<keyword evidence="6" id="KW-1185">Reference proteome</keyword>
<keyword evidence="1 2" id="KW-0436">Ligase</keyword>
<name>A0A969PRZ7_9BACI</name>
<dbReference type="GO" id="GO:0016874">
    <property type="term" value="F:ligase activity"/>
    <property type="evidence" value="ECO:0007669"/>
    <property type="project" value="UniProtKB-UniRule"/>
</dbReference>
<comment type="function">
    <text evidence="2">Involved in bacillithiol (BSH) biosynthesis. May catalyze the last step of the pathway, the addition of cysteine to glucosamine malate (GlcN-Mal) to generate BSH.</text>
</comment>
<organism evidence="5 6">
    <name type="scientific">Alkalicoccus luteus</name>
    <dbReference type="NCBI Taxonomy" id="1237094"/>
    <lineage>
        <taxon>Bacteria</taxon>
        <taxon>Bacillati</taxon>
        <taxon>Bacillota</taxon>
        <taxon>Bacilli</taxon>
        <taxon>Bacillales</taxon>
        <taxon>Bacillaceae</taxon>
        <taxon>Alkalicoccus</taxon>
    </lineage>
</organism>
<dbReference type="NCBIfam" id="TIGR03998">
    <property type="entry name" value="thiol_BshC"/>
    <property type="match status" value="1"/>
</dbReference>
<evidence type="ECO:0000259" key="3">
    <source>
        <dbReference type="Pfam" id="PF10079"/>
    </source>
</evidence>
<dbReference type="InterPro" id="IPR055399">
    <property type="entry name" value="CC_BshC"/>
</dbReference>
<sequence>MDVFSELLPTEGTPAALYEQRDPAVTSRYDYIPGQEKDRLAELLSRSFNRTELATVLTSYHQKYFPCPASYRQIERLREEEAVIVAGGQQAGLFLGPMYTVHKIISILLEADLQEKKLNHPVIPLFWIAGEDHDIEEINHAYVYHEAGVKKVKSAGTNKWRRSASETSIPLKEAEDAVREAVSWLGETKWTKQMYRELLDTIWDGMSYTEWFAVLTGKLFSGTGLVILDAHDPAVRKLEKESFEQLLHRTKLLQDAASQGAEYFQHAAGAEPVDPPTSTAHLFIHENGLRQQLFFEEGRFFTEQNPSGWTEGELLTLLKQKAVGMSNNVVTRPLMQDMLLPVLTFTAGAGELAYWGTLKESFHLHNMRMPVVKLRHSVTFLSRRTQKTMKQYELTFKELRSGKAVLKAESLKSGLNLPEKDPVFTDAYNNLKHLADHAADAYGLRRDFNERWESKFHSLLHSFEEAIVERQKEDIEADLRRLIAADEEVRLKENAQERWMSILTLWNKYGSSAAVKLLQALQPMHTETPAHFVIKE</sequence>
<evidence type="ECO:0000259" key="4">
    <source>
        <dbReference type="Pfam" id="PF24850"/>
    </source>
</evidence>
<dbReference type="EC" id="6.-.-.-" evidence="2"/>
<feature type="domain" description="Bacillithiol biosynthesis BshC N-terminal Rossmann-like" evidence="3">
    <location>
        <begin position="18"/>
        <end position="375"/>
    </location>
</feature>
<reference evidence="5 6" key="1">
    <citation type="submission" date="2020-03" db="EMBL/GenBank/DDBJ databases">
        <title>Assessment of the enzymatic potential of alkaline-tolerant lipase obtained from Bacillus luteus H11 (technogenic soil) for the bioremediation of saline soils contaminated with petroleum substances.</title>
        <authorList>
            <person name="Kalwasinska A."/>
        </authorList>
    </citation>
    <scope>NUCLEOTIDE SEQUENCE [LARGE SCALE GENOMIC DNA]</scope>
    <source>
        <strain evidence="5 6">H11</strain>
    </source>
</reference>
<dbReference type="AlphaFoldDB" id="A0A969PRZ7"/>
<dbReference type="RefSeq" id="WP_168004737.1">
    <property type="nucleotide sequence ID" value="NZ_JAATHJ010000002.1"/>
</dbReference>
<dbReference type="InterPro" id="IPR055398">
    <property type="entry name" value="Rossmann-like_BshC"/>
</dbReference>
<evidence type="ECO:0000256" key="1">
    <source>
        <dbReference type="ARBA" id="ARBA00022598"/>
    </source>
</evidence>
<dbReference type="EMBL" id="JAATHJ010000002">
    <property type="protein sequence ID" value="NJP36454.1"/>
    <property type="molecule type" value="Genomic_DNA"/>
</dbReference>
<dbReference type="Pfam" id="PF10079">
    <property type="entry name" value="Rossmann-like_BshC"/>
    <property type="match status" value="1"/>
</dbReference>